<evidence type="ECO:0008006" key="11">
    <source>
        <dbReference type="Google" id="ProtNLM"/>
    </source>
</evidence>
<feature type="transmembrane region" description="Helical" evidence="8">
    <location>
        <begin position="195"/>
        <end position="215"/>
    </location>
</feature>
<evidence type="ECO:0000256" key="2">
    <source>
        <dbReference type="ARBA" id="ARBA00022475"/>
    </source>
</evidence>
<feature type="transmembrane region" description="Helical" evidence="8">
    <location>
        <begin position="122"/>
        <end position="148"/>
    </location>
</feature>
<dbReference type="PANTHER" id="PTHR33908">
    <property type="entry name" value="MANNOSYLTRANSFERASE YKCB-RELATED"/>
    <property type="match status" value="1"/>
</dbReference>
<keyword evidence="7 8" id="KW-0472">Membrane</keyword>
<comment type="caution">
    <text evidence="9">The sequence shown here is derived from an EMBL/GenBank/DDBJ whole genome shotgun (WGS) entry which is preliminary data.</text>
</comment>
<keyword evidence="10" id="KW-1185">Reference proteome</keyword>
<dbReference type="EMBL" id="JBHMCE010000011">
    <property type="protein sequence ID" value="MFB9531478.1"/>
    <property type="molecule type" value="Genomic_DNA"/>
</dbReference>
<comment type="subcellular location">
    <subcellularLocation>
        <location evidence="1">Cell membrane</location>
        <topology evidence="1">Multi-pass membrane protein</topology>
    </subcellularLocation>
</comment>
<accession>A0ABV5Q857</accession>
<keyword evidence="6 8" id="KW-1133">Transmembrane helix</keyword>
<evidence type="ECO:0000256" key="5">
    <source>
        <dbReference type="ARBA" id="ARBA00022692"/>
    </source>
</evidence>
<sequence length="462" mass="49128">MHVPSPGFVLPANRHRAFLLAMIPALVLRVLAMAGYQPALWFWADSFSYLRAAADPVPGTFRPLGYSLFLAALAPGHSLALVTAVQHVLGVGLAVAVYVLLRRRGLPGLGATVVTMPLLYDEFLILLEHMIMADALFTVLVTAGVMALSRRAVTPLSAGVGGALLGLGAITRTIGVAVLVLAVVFALLRRTGWRPLAGLVLAGALPLVAYATWMYGTSGTFGLTRADGLFLWARTMTFADCSVIRPEPRLARLCPTTPVTARPAPAFWMWGAASPPAGTPRDRNALAGRFARAAIMAQPFDYLAAGAGDLRRLLRWERTTARSASMTKTNPYWFPFGERPLRQSTRAVAEAYEGGPAATRLTEPYAGWLRGYQRFGYLPFPLLVALLGGALVLASVRRRPDALLPGLAAAALVLAPPFLTGFDVRYVVPAIPLTCMAAGLAAAGRTRAPAQGRQSKIVGGPA</sequence>
<evidence type="ECO:0000256" key="8">
    <source>
        <dbReference type="SAM" id="Phobius"/>
    </source>
</evidence>
<evidence type="ECO:0000313" key="10">
    <source>
        <dbReference type="Proteomes" id="UP001589646"/>
    </source>
</evidence>
<feature type="transmembrane region" description="Helical" evidence="8">
    <location>
        <begin position="426"/>
        <end position="444"/>
    </location>
</feature>
<keyword evidence="2" id="KW-1003">Cell membrane</keyword>
<reference evidence="9 10" key="1">
    <citation type="submission" date="2024-09" db="EMBL/GenBank/DDBJ databases">
        <authorList>
            <person name="Sun Q."/>
            <person name="Mori K."/>
        </authorList>
    </citation>
    <scope>NUCLEOTIDE SEQUENCE [LARGE SCALE GENOMIC DNA]</scope>
    <source>
        <strain evidence="9 10">JCM 3323</strain>
    </source>
</reference>
<proteinExistence type="predicted"/>
<evidence type="ECO:0000256" key="4">
    <source>
        <dbReference type="ARBA" id="ARBA00022679"/>
    </source>
</evidence>
<feature type="transmembrane region" description="Helical" evidence="8">
    <location>
        <begin position="79"/>
        <end position="101"/>
    </location>
</feature>
<protein>
    <recommendedName>
        <fullName evidence="11">Glycosyltransferase RgtA/B/C/D-like domain-containing protein</fullName>
    </recommendedName>
</protein>
<evidence type="ECO:0000256" key="6">
    <source>
        <dbReference type="ARBA" id="ARBA00022989"/>
    </source>
</evidence>
<name>A0ABV5Q857_9ACTN</name>
<dbReference type="PANTHER" id="PTHR33908:SF11">
    <property type="entry name" value="MEMBRANE PROTEIN"/>
    <property type="match status" value="1"/>
</dbReference>
<feature type="transmembrane region" description="Helical" evidence="8">
    <location>
        <begin position="377"/>
        <end position="396"/>
    </location>
</feature>
<keyword evidence="3" id="KW-0328">Glycosyltransferase</keyword>
<feature type="transmembrane region" description="Helical" evidence="8">
    <location>
        <begin position="160"/>
        <end position="188"/>
    </location>
</feature>
<keyword evidence="5 8" id="KW-0812">Transmembrane</keyword>
<gene>
    <name evidence="9" type="ORF">ACFFRN_33165</name>
</gene>
<organism evidence="9 10">
    <name type="scientific">Nonomuraea roseola</name>
    <dbReference type="NCBI Taxonomy" id="46179"/>
    <lineage>
        <taxon>Bacteria</taxon>
        <taxon>Bacillati</taxon>
        <taxon>Actinomycetota</taxon>
        <taxon>Actinomycetes</taxon>
        <taxon>Streptosporangiales</taxon>
        <taxon>Streptosporangiaceae</taxon>
        <taxon>Nonomuraea</taxon>
    </lineage>
</organism>
<evidence type="ECO:0000256" key="1">
    <source>
        <dbReference type="ARBA" id="ARBA00004651"/>
    </source>
</evidence>
<evidence type="ECO:0000256" key="3">
    <source>
        <dbReference type="ARBA" id="ARBA00022676"/>
    </source>
</evidence>
<evidence type="ECO:0000313" key="9">
    <source>
        <dbReference type="EMBL" id="MFB9531478.1"/>
    </source>
</evidence>
<feature type="transmembrane region" description="Helical" evidence="8">
    <location>
        <begin position="403"/>
        <end position="420"/>
    </location>
</feature>
<evidence type="ECO:0000256" key="7">
    <source>
        <dbReference type="ARBA" id="ARBA00023136"/>
    </source>
</evidence>
<dbReference type="Proteomes" id="UP001589646">
    <property type="component" value="Unassembled WGS sequence"/>
</dbReference>
<dbReference type="InterPro" id="IPR050297">
    <property type="entry name" value="LipidA_mod_glycosyltrf_83"/>
</dbReference>
<feature type="transmembrane region" description="Helical" evidence="8">
    <location>
        <begin position="17"/>
        <end position="36"/>
    </location>
</feature>
<dbReference type="RefSeq" id="WP_379479155.1">
    <property type="nucleotide sequence ID" value="NZ_JBHMCE010000011.1"/>
</dbReference>
<keyword evidence="4" id="KW-0808">Transferase</keyword>